<accession>A0ABZ1CX60</accession>
<dbReference type="InterPro" id="IPR011013">
    <property type="entry name" value="Gal_mutarotase_sf_dom"/>
</dbReference>
<dbReference type="RefSeq" id="XP_062790026.1">
    <property type="nucleotide sequence ID" value="XM_062933975.1"/>
</dbReference>
<dbReference type="InterPro" id="IPR008183">
    <property type="entry name" value="Aldose_1/G6P_1-epimerase"/>
</dbReference>
<evidence type="ECO:0000256" key="3">
    <source>
        <dbReference type="ARBA" id="ARBA00023277"/>
    </source>
</evidence>
<comment type="similarity">
    <text evidence="1">Belongs to the aldose epimerase family.</text>
</comment>
<feature type="chain" id="PRO_5047196026" description="Aldose 1-epimerase" evidence="4">
    <location>
        <begin position="21"/>
        <end position="382"/>
    </location>
</feature>
<dbReference type="Gene3D" id="2.70.98.10">
    <property type="match status" value="1"/>
</dbReference>
<dbReference type="PANTHER" id="PTHR10091">
    <property type="entry name" value="ALDOSE-1-EPIMERASE"/>
    <property type="match status" value="1"/>
</dbReference>
<evidence type="ECO:0000256" key="1">
    <source>
        <dbReference type="ARBA" id="ARBA00006206"/>
    </source>
</evidence>
<evidence type="ECO:0000256" key="2">
    <source>
        <dbReference type="ARBA" id="ARBA00023235"/>
    </source>
</evidence>
<dbReference type="PANTHER" id="PTHR10091:SF6">
    <property type="entry name" value="1-EPIMERASE, PUTATIVE (AFU_ORTHOLOGUE AFUA_3G13240)-RELATED"/>
    <property type="match status" value="1"/>
</dbReference>
<keyword evidence="2" id="KW-0413">Isomerase</keyword>
<name>A0ABZ1CX60_9TREE</name>
<keyword evidence="4" id="KW-0732">Signal</keyword>
<protein>
    <recommendedName>
        <fullName evidence="7">Aldose 1-epimerase</fullName>
    </recommendedName>
</protein>
<evidence type="ECO:0000313" key="6">
    <source>
        <dbReference type="Proteomes" id="UP001329825"/>
    </source>
</evidence>
<keyword evidence="3" id="KW-0119">Carbohydrate metabolism</keyword>
<dbReference type="EMBL" id="CP141883">
    <property type="protein sequence ID" value="WRT65286.1"/>
    <property type="molecule type" value="Genomic_DNA"/>
</dbReference>
<gene>
    <name evidence="5" type="ORF">IL334_002229</name>
</gene>
<dbReference type="CDD" id="cd09019">
    <property type="entry name" value="galactose_mutarotase_like"/>
    <property type="match status" value="1"/>
</dbReference>
<evidence type="ECO:0000313" key="5">
    <source>
        <dbReference type="EMBL" id="WRT65286.1"/>
    </source>
</evidence>
<dbReference type="GeneID" id="87954360"/>
<dbReference type="Proteomes" id="UP001329825">
    <property type="component" value="Chromosome 3"/>
</dbReference>
<reference evidence="5 6" key="1">
    <citation type="submission" date="2024-01" db="EMBL/GenBank/DDBJ databases">
        <title>Comparative genomics of Cryptococcus and Kwoniella reveals pathogenesis evolution and contrasting modes of karyotype evolution via chromosome fusion or intercentromeric recombination.</title>
        <authorList>
            <person name="Coelho M.A."/>
            <person name="David-Palma M."/>
            <person name="Shea T."/>
            <person name="Bowers K."/>
            <person name="McGinley-Smith S."/>
            <person name="Mohammad A.W."/>
            <person name="Gnirke A."/>
            <person name="Yurkov A.M."/>
            <person name="Nowrousian M."/>
            <person name="Sun S."/>
            <person name="Cuomo C.A."/>
            <person name="Heitman J."/>
        </authorList>
    </citation>
    <scope>NUCLEOTIDE SEQUENCE [LARGE SCALE GENOMIC DNA]</scope>
    <source>
        <strain evidence="5">CBS 11374</strain>
    </source>
</reference>
<feature type="signal peptide" evidence="4">
    <location>
        <begin position="1"/>
        <end position="20"/>
    </location>
</feature>
<dbReference type="Pfam" id="PF01263">
    <property type="entry name" value="Aldose_epim"/>
    <property type="match status" value="1"/>
</dbReference>
<keyword evidence="6" id="KW-1185">Reference proteome</keyword>
<evidence type="ECO:0000256" key="4">
    <source>
        <dbReference type="SAM" id="SignalP"/>
    </source>
</evidence>
<proteinExistence type="inferred from homology"/>
<dbReference type="InterPro" id="IPR014718">
    <property type="entry name" value="GH-type_carb-bd"/>
</dbReference>
<evidence type="ECO:0008006" key="7">
    <source>
        <dbReference type="Google" id="ProtNLM"/>
    </source>
</evidence>
<sequence>MRFATTAFGLITTLATLVSADNDALQKYSIYAYGINATFIPYGARLTNLYVHDKNNSPRDVVLGYNDPAQYVKDTATNHTYFGPIVGRYANRIRNGTFTIGDTEYHVPTNEHDGQNTLHGGTVGYDARNWTTTQHNTSSVTFTLLDPSGNQGFPGAVLTHVTYTVSSPPRLTTRIVSVSLDSYTPIMLSTHIYWNLGAFQSATILNDTLHLPYADRIIDIDSILDVTGGLSSVKLPWQSPSLPLNFTSPKQIYEAVLYSQQCGAGCTGIDNAFILDRPPYSSAEDASAPVLEWTSADTGITMKLRTNQQSLQLYSCGGQNGTIPVKASQGGGYVEKYGCLVIEPQQWIDGINHPEWGQTDRQIFGPDSPPQVLWASYDFSAQ</sequence>
<organism evidence="5 6">
    <name type="scientific">Kwoniella shivajii</name>
    <dbReference type="NCBI Taxonomy" id="564305"/>
    <lineage>
        <taxon>Eukaryota</taxon>
        <taxon>Fungi</taxon>
        <taxon>Dikarya</taxon>
        <taxon>Basidiomycota</taxon>
        <taxon>Agaricomycotina</taxon>
        <taxon>Tremellomycetes</taxon>
        <taxon>Tremellales</taxon>
        <taxon>Cryptococcaceae</taxon>
        <taxon>Kwoniella</taxon>
    </lineage>
</organism>
<dbReference type="SUPFAM" id="SSF74650">
    <property type="entry name" value="Galactose mutarotase-like"/>
    <property type="match status" value="1"/>
</dbReference>
<dbReference type="InterPro" id="IPR047215">
    <property type="entry name" value="Galactose_mutarotase-like"/>
</dbReference>